<keyword evidence="8" id="KW-1185">Reference proteome</keyword>
<gene>
    <name evidence="7" type="ORF">SAMN05444373_100299</name>
</gene>
<feature type="domain" description="NlpC/P60" evidence="6">
    <location>
        <begin position="144"/>
        <end position="266"/>
    </location>
</feature>
<evidence type="ECO:0000256" key="5">
    <source>
        <dbReference type="SAM" id="MobiDB-lite"/>
    </source>
</evidence>
<evidence type="ECO:0000313" key="7">
    <source>
        <dbReference type="EMBL" id="SHI44765.1"/>
    </source>
</evidence>
<keyword evidence="4" id="KW-0788">Thiol protease</keyword>
<feature type="compositionally biased region" description="Polar residues" evidence="5">
    <location>
        <begin position="131"/>
        <end position="141"/>
    </location>
</feature>
<evidence type="ECO:0000256" key="1">
    <source>
        <dbReference type="ARBA" id="ARBA00007074"/>
    </source>
</evidence>
<accession>A0A1M6B7S1</accession>
<dbReference type="Proteomes" id="UP000324781">
    <property type="component" value="Unassembled WGS sequence"/>
</dbReference>
<protein>
    <submittedName>
        <fullName evidence="7">Cell wall-associated hydrolase, NlpC family</fullName>
    </submittedName>
</protein>
<dbReference type="PANTHER" id="PTHR47053:SF1">
    <property type="entry name" value="MUREIN DD-ENDOPEPTIDASE MEPH-RELATED"/>
    <property type="match status" value="1"/>
</dbReference>
<dbReference type="InterPro" id="IPR000064">
    <property type="entry name" value="NLP_P60_dom"/>
</dbReference>
<evidence type="ECO:0000256" key="3">
    <source>
        <dbReference type="ARBA" id="ARBA00022801"/>
    </source>
</evidence>
<dbReference type="Pfam" id="PF00877">
    <property type="entry name" value="NLPC_P60"/>
    <property type="match status" value="1"/>
</dbReference>
<organism evidence="7 8">
    <name type="scientific">Thermoclostridium caenicola</name>
    <dbReference type="NCBI Taxonomy" id="659425"/>
    <lineage>
        <taxon>Bacteria</taxon>
        <taxon>Bacillati</taxon>
        <taxon>Bacillota</taxon>
        <taxon>Clostridia</taxon>
        <taxon>Eubacteriales</taxon>
        <taxon>Oscillospiraceae</taxon>
        <taxon>Thermoclostridium</taxon>
    </lineage>
</organism>
<comment type="similarity">
    <text evidence="1">Belongs to the peptidase C40 family.</text>
</comment>
<evidence type="ECO:0000256" key="2">
    <source>
        <dbReference type="ARBA" id="ARBA00022670"/>
    </source>
</evidence>
<dbReference type="AlphaFoldDB" id="A0A1M6B7S1"/>
<dbReference type="PANTHER" id="PTHR47053">
    <property type="entry name" value="MUREIN DD-ENDOPEPTIDASE MEPH-RELATED"/>
    <property type="match status" value="1"/>
</dbReference>
<dbReference type="OrthoDB" id="9808890at2"/>
<dbReference type="InterPro" id="IPR038765">
    <property type="entry name" value="Papain-like_cys_pep_sf"/>
</dbReference>
<sequence length="269" mass="27911">MKRKIIIGTCALLGAGLIYIVAALGSSPGGKVLTADDSVRFEATVHEGPGTNLKPFPPAVADHQAEHQLLKAASVAEATVSEITPEAPEKPTPSATPKASANATVKVTAKNTAKTTQKTASTPASTPKPGTATSTVTTPPANSEGLAGKVIITAKKYLGVPYVWGGTSPSGFDCSGFIQYVYAQNGVTLPRTSAEQYGAGKSISKADLKPGDLVFFETYKPGPSHVGIYLGNSQFIHASSGSGKVMLSNLTSSYYTEHYIGSRRVLNQP</sequence>
<dbReference type="SUPFAM" id="SSF54001">
    <property type="entry name" value="Cysteine proteinases"/>
    <property type="match status" value="1"/>
</dbReference>
<evidence type="ECO:0000256" key="4">
    <source>
        <dbReference type="ARBA" id="ARBA00022807"/>
    </source>
</evidence>
<feature type="compositionally biased region" description="Low complexity" evidence="5">
    <location>
        <begin position="101"/>
        <end position="127"/>
    </location>
</feature>
<reference evidence="7 8" key="1">
    <citation type="submission" date="2016-11" db="EMBL/GenBank/DDBJ databases">
        <authorList>
            <person name="Varghese N."/>
            <person name="Submissions S."/>
        </authorList>
    </citation>
    <scope>NUCLEOTIDE SEQUENCE [LARGE SCALE GENOMIC DNA]</scope>
    <source>
        <strain evidence="7 8">DSM 19027</strain>
    </source>
</reference>
<keyword evidence="2" id="KW-0645">Protease</keyword>
<proteinExistence type="inferred from homology"/>
<keyword evidence="3 7" id="KW-0378">Hydrolase</keyword>
<dbReference type="EMBL" id="FQZP01000002">
    <property type="protein sequence ID" value="SHI44765.1"/>
    <property type="molecule type" value="Genomic_DNA"/>
</dbReference>
<evidence type="ECO:0000313" key="8">
    <source>
        <dbReference type="Proteomes" id="UP000324781"/>
    </source>
</evidence>
<feature type="region of interest" description="Disordered" evidence="5">
    <location>
        <begin position="81"/>
        <end position="144"/>
    </location>
</feature>
<dbReference type="GO" id="GO:0006508">
    <property type="term" value="P:proteolysis"/>
    <property type="evidence" value="ECO:0007669"/>
    <property type="project" value="UniProtKB-KW"/>
</dbReference>
<dbReference type="RefSeq" id="WP_149677498.1">
    <property type="nucleotide sequence ID" value="NZ_DAONMB010000167.1"/>
</dbReference>
<dbReference type="GO" id="GO:0008234">
    <property type="term" value="F:cysteine-type peptidase activity"/>
    <property type="evidence" value="ECO:0007669"/>
    <property type="project" value="UniProtKB-KW"/>
</dbReference>
<evidence type="ECO:0000259" key="6">
    <source>
        <dbReference type="PROSITE" id="PS51935"/>
    </source>
</evidence>
<dbReference type="Gene3D" id="3.90.1720.10">
    <property type="entry name" value="endopeptidase domain like (from Nostoc punctiforme)"/>
    <property type="match status" value="1"/>
</dbReference>
<dbReference type="InterPro" id="IPR051202">
    <property type="entry name" value="Peptidase_C40"/>
</dbReference>
<name>A0A1M6B7S1_9FIRM</name>
<dbReference type="PROSITE" id="PS51935">
    <property type="entry name" value="NLPC_P60"/>
    <property type="match status" value="1"/>
</dbReference>